<dbReference type="InterPro" id="IPR050882">
    <property type="entry name" value="Prepilin_peptidase/N-MTase"/>
</dbReference>
<evidence type="ECO:0000313" key="5">
    <source>
        <dbReference type="Proteomes" id="UP000321523"/>
    </source>
</evidence>
<feature type="transmembrane region" description="Helical" evidence="2">
    <location>
        <begin position="58"/>
        <end position="79"/>
    </location>
</feature>
<dbReference type="PANTHER" id="PTHR30487:SF0">
    <property type="entry name" value="PREPILIN LEADER PEPTIDASE_N-METHYLTRANSFERASE-RELATED"/>
    <property type="match status" value="1"/>
</dbReference>
<evidence type="ECO:0000256" key="1">
    <source>
        <dbReference type="ARBA" id="ARBA00005801"/>
    </source>
</evidence>
<dbReference type="GO" id="GO:0004190">
    <property type="term" value="F:aspartic-type endopeptidase activity"/>
    <property type="evidence" value="ECO:0007669"/>
    <property type="project" value="InterPro"/>
</dbReference>
<organism evidence="4 5">
    <name type="scientific">Skermanella aerolata</name>
    <dbReference type="NCBI Taxonomy" id="393310"/>
    <lineage>
        <taxon>Bacteria</taxon>
        <taxon>Pseudomonadati</taxon>
        <taxon>Pseudomonadota</taxon>
        <taxon>Alphaproteobacteria</taxon>
        <taxon>Rhodospirillales</taxon>
        <taxon>Azospirillaceae</taxon>
        <taxon>Skermanella</taxon>
    </lineage>
</organism>
<dbReference type="Proteomes" id="UP000321523">
    <property type="component" value="Unassembled WGS sequence"/>
</dbReference>
<dbReference type="GO" id="GO:0005886">
    <property type="term" value="C:plasma membrane"/>
    <property type="evidence" value="ECO:0007669"/>
    <property type="project" value="TreeGrafter"/>
</dbReference>
<sequence>MPFIDLILLAACLVYILAATFDLATRIIPDTCSLVLLLLGLLRLLLIDGSASAFADAATAAGTFIVLVMLCMAGLLGGGDAKLIAASTFFLGFERLADFFSTTALSGGILALLYLIGHAVLSGRTMRLPPLSGAASRHSWRRRLKVALAAEHRRVARKQSIPYGVAIAAGALISLGGLH</sequence>
<keyword evidence="5" id="KW-1185">Reference proteome</keyword>
<protein>
    <recommendedName>
        <fullName evidence="3">Prepilin type IV endopeptidase peptidase domain-containing protein</fullName>
    </recommendedName>
</protein>
<keyword evidence="2" id="KW-0812">Transmembrane</keyword>
<keyword evidence="2" id="KW-0472">Membrane</keyword>
<feature type="domain" description="Prepilin type IV endopeptidase peptidase" evidence="3">
    <location>
        <begin position="10"/>
        <end position="112"/>
    </location>
</feature>
<dbReference type="EMBL" id="BJYZ01000022">
    <property type="protein sequence ID" value="GEO40559.1"/>
    <property type="molecule type" value="Genomic_DNA"/>
</dbReference>
<comment type="similarity">
    <text evidence="1">Belongs to the peptidase A24 family.</text>
</comment>
<feature type="transmembrane region" description="Helical" evidence="2">
    <location>
        <begin position="99"/>
        <end position="121"/>
    </location>
</feature>
<reference evidence="4 5" key="1">
    <citation type="submission" date="2019-07" db="EMBL/GenBank/DDBJ databases">
        <title>Whole genome shotgun sequence of Skermanella aerolata NBRC 106429.</title>
        <authorList>
            <person name="Hosoyama A."/>
            <person name="Uohara A."/>
            <person name="Ohji S."/>
            <person name="Ichikawa N."/>
        </authorList>
    </citation>
    <scope>NUCLEOTIDE SEQUENCE [LARGE SCALE GENOMIC DNA]</scope>
    <source>
        <strain evidence="4 5">NBRC 106429</strain>
    </source>
</reference>
<dbReference type="PANTHER" id="PTHR30487">
    <property type="entry name" value="TYPE 4 PREPILIN-LIKE PROTEINS LEADER PEPTIDE-PROCESSING ENZYME"/>
    <property type="match status" value="1"/>
</dbReference>
<dbReference type="GO" id="GO:0006465">
    <property type="term" value="P:signal peptide processing"/>
    <property type="evidence" value="ECO:0007669"/>
    <property type="project" value="TreeGrafter"/>
</dbReference>
<accession>A0A512DVQ7</accession>
<evidence type="ECO:0000313" key="4">
    <source>
        <dbReference type="EMBL" id="GEO40559.1"/>
    </source>
</evidence>
<keyword evidence="2" id="KW-1133">Transmembrane helix</keyword>
<dbReference type="AlphaFoldDB" id="A0A512DVQ7"/>
<evidence type="ECO:0000256" key="2">
    <source>
        <dbReference type="SAM" id="Phobius"/>
    </source>
</evidence>
<name>A0A512DVQ7_9PROT</name>
<dbReference type="Gene3D" id="1.20.120.1220">
    <property type="match status" value="1"/>
</dbReference>
<evidence type="ECO:0000259" key="3">
    <source>
        <dbReference type="Pfam" id="PF01478"/>
    </source>
</evidence>
<gene>
    <name evidence="4" type="ORF">SAE02_47070</name>
</gene>
<comment type="caution">
    <text evidence="4">The sequence shown here is derived from an EMBL/GenBank/DDBJ whole genome shotgun (WGS) entry which is preliminary data.</text>
</comment>
<dbReference type="Pfam" id="PF01478">
    <property type="entry name" value="Peptidase_A24"/>
    <property type="match status" value="1"/>
</dbReference>
<dbReference type="RefSeq" id="WP_052831394.1">
    <property type="nucleotide sequence ID" value="NZ_BJYZ01000022.1"/>
</dbReference>
<proteinExistence type="inferred from homology"/>
<feature type="transmembrane region" description="Helical" evidence="2">
    <location>
        <begin position="161"/>
        <end position="178"/>
    </location>
</feature>
<feature type="transmembrane region" description="Helical" evidence="2">
    <location>
        <begin position="28"/>
        <end position="46"/>
    </location>
</feature>
<dbReference type="InterPro" id="IPR000045">
    <property type="entry name" value="Prepilin_IV_endopep_pep"/>
</dbReference>